<dbReference type="SMART" id="SM00267">
    <property type="entry name" value="GGDEF"/>
    <property type="match status" value="1"/>
</dbReference>
<evidence type="ECO:0000259" key="4">
    <source>
        <dbReference type="PROSITE" id="PS50883"/>
    </source>
</evidence>
<dbReference type="FunFam" id="3.30.70.270:FF:000001">
    <property type="entry name" value="Diguanylate cyclase domain protein"/>
    <property type="match status" value="1"/>
</dbReference>
<dbReference type="InterPro" id="IPR001633">
    <property type="entry name" value="EAL_dom"/>
</dbReference>
<dbReference type="SUPFAM" id="SSF55785">
    <property type="entry name" value="PYP-like sensor domain (PAS domain)"/>
    <property type="match status" value="1"/>
</dbReference>
<reference evidence="6 7" key="1">
    <citation type="submission" date="2020-08" db="EMBL/GenBank/DDBJ databases">
        <title>Genome sequencing of Purple Non-Sulfur Bacteria from various extreme environments.</title>
        <authorList>
            <person name="Mayer M."/>
        </authorList>
    </citation>
    <scope>NUCLEOTIDE SEQUENCE [LARGE SCALE GENOMIC DNA]</scope>
    <source>
        <strain evidence="6 7">2761</strain>
    </source>
</reference>
<dbReference type="EMBL" id="JACIGE010000011">
    <property type="protein sequence ID" value="MBB4248416.1"/>
    <property type="molecule type" value="Genomic_DNA"/>
</dbReference>
<dbReference type="GO" id="GO:0071111">
    <property type="term" value="F:cyclic-guanylate-specific phosphodiesterase activity"/>
    <property type="evidence" value="ECO:0007669"/>
    <property type="project" value="UniProtKB-EC"/>
</dbReference>
<dbReference type="SMART" id="SM00052">
    <property type="entry name" value="EAL"/>
    <property type="match status" value="1"/>
</dbReference>
<dbReference type="CDD" id="cd01948">
    <property type="entry name" value="EAL"/>
    <property type="match status" value="1"/>
</dbReference>
<feature type="transmembrane region" description="Helical" evidence="2">
    <location>
        <begin position="337"/>
        <end position="355"/>
    </location>
</feature>
<evidence type="ECO:0000313" key="7">
    <source>
        <dbReference type="Proteomes" id="UP000587070"/>
    </source>
</evidence>
<dbReference type="SUPFAM" id="SSF141868">
    <property type="entry name" value="EAL domain-like"/>
    <property type="match status" value="1"/>
</dbReference>
<evidence type="ECO:0000313" key="6">
    <source>
        <dbReference type="EMBL" id="MBB4248416.1"/>
    </source>
</evidence>
<evidence type="ECO:0000256" key="2">
    <source>
        <dbReference type="SAM" id="Phobius"/>
    </source>
</evidence>
<dbReference type="Pfam" id="PF00563">
    <property type="entry name" value="EAL"/>
    <property type="match status" value="1"/>
</dbReference>
<dbReference type="Pfam" id="PF05226">
    <property type="entry name" value="CHASE2"/>
    <property type="match status" value="1"/>
</dbReference>
<evidence type="ECO:0000259" key="5">
    <source>
        <dbReference type="PROSITE" id="PS50887"/>
    </source>
</evidence>
<dbReference type="InterPro" id="IPR035965">
    <property type="entry name" value="PAS-like_dom_sf"/>
</dbReference>
<dbReference type="Proteomes" id="UP000587070">
    <property type="component" value="Unassembled WGS sequence"/>
</dbReference>
<protein>
    <submittedName>
        <fullName evidence="6">Diguanylate cyclase (GGDEF)-like protein/PAS domain S-box-containing protein</fullName>
    </submittedName>
</protein>
<dbReference type="GO" id="GO:0071732">
    <property type="term" value="P:cellular response to nitric oxide"/>
    <property type="evidence" value="ECO:0007669"/>
    <property type="project" value="UniProtKB-ARBA"/>
</dbReference>
<dbReference type="InterPro" id="IPR052155">
    <property type="entry name" value="Biofilm_reg_signaling"/>
</dbReference>
<dbReference type="InterPro" id="IPR029787">
    <property type="entry name" value="Nucleotide_cyclase"/>
</dbReference>
<dbReference type="InterPro" id="IPR035919">
    <property type="entry name" value="EAL_sf"/>
</dbReference>
<dbReference type="NCBIfam" id="TIGR00229">
    <property type="entry name" value="sensory_box"/>
    <property type="match status" value="1"/>
</dbReference>
<keyword evidence="2" id="KW-1133">Transmembrane helix</keyword>
<evidence type="ECO:0000256" key="1">
    <source>
        <dbReference type="ARBA" id="ARBA00051114"/>
    </source>
</evidence>
<comment type="caution">
    <text evidence="6">The sequence shown here is derived from an EMBL/GenBank/DDBJ whole genome shotgun (WGS) entry which is preliminary data.</text>
</comment>
<dbReference type="InterPro" id="IPR007890">
    <property type="entry name" value="CHASE2"/>
</dbReference>
<dbReference type="Gene3D" id="3.30.70.270">
    <property type="match status" value="1"/>
</dbReference>
<accession>A0A840G991</accession>
<dbReference type="PROSITE" id="PS50883">
    <property type="entry name" value="EAL"/>
    <property type="match status" value="1"/>
</dbReference>
<dbReference type="AlphaFoldDB" id="A0A840G991"/>
<proteinExistence type="predicted"/>
<dbReference type="NCBIfam" id="TIGR00254">
    <property type="entry name" value="GGDEF"/>
    <property type="match status" value="1"/>
</dbReference>
<dbReference type="InterPro" id="IPR000014">
    <property type="entry name" value="PAS"/>
</dbReference>
<dbReference type="InterPro" id="IPR000160">
    <property type="entry name" value="GGDEF_dom"/>
</dbReference>
<gene>
    <name evidence="6" type="ORF">GGD90_002808</name>
</gene>
<keyword evidence="2" id="KW-0472">Membrane</keyword>
<dbReference type="FunFam" id="3.20.20.450:FF:000001">
    <property type="entry name" value="Cyclic di-GMP phosphodiesterase yahA"/>
    <property type="match status" value="1"/>
</dbReference>
<feature type="domain" description="GGDEF" evidence="5">
    <location>
        <begin position="582"/>
        <end position="714"/>
    </location>
</feature>
<name>A0A840G991_RHOTE</name>
<organism evidence="6 7">
    <name type="scientific">Rhodocyclus tenuis</name>
    <name type="common">Rhodospirillum tenue</name>
    <dbReference type="NCBI Taxonomy" id="1066"/>
    <lineage>
        <taxon>Bacteria</taxon>
        <taxon>Pseudomonadati</taxon>
        <taxon>Pseudomonadota</taxon>
        <taxon>Betaproteobacteria</taxon>
        <taxon>Rhodocyclales</taxon>
        <taxon>Rhodocyclaceae</taxon>
        <taxon>Rhodocyclus</taxon>
    </lineage>
</organism>
<dbReference type="PROSITE" id="PS50887">
    <property type="entry name" value="GGDEF"/>
    <property type="match status" value="1"/>
</dbReference>
<dbReference type="InterPro" id="IPR001610">
    <property type="entry name" value="PAC"/>
</dbReference>
<feature type="domain" description="EAL" evidence="4">
    <location>
        <begin position="723"/>
        <end position="977"/>
    </location>
</feature>
<dbReference type="Pfam" id="PF13426">
    <property type="entry name" value="PAS_9"/>
    <property type="match status" value="1"/>
</dbReference>
<feature type="transmembrane region" description="Helical" evidence="2">
    <location>
        <begin position="393"/>
        <end position="414"/>
    </location>
</feature>
<feature type="transmembrane region" description="Helical" evidence="2">
    <location>
        <begin position="362"/>
        <end position="387"/>
    </location>
</feature>
<dbReference type="Gene3D" id="3.30.450.20">
    <property type="entry name" value="PAS domain"/>
    <property type="match status" value="1"/>
</dbReference>
<dbReference type="SMART" id="SM00086">
    <property type="entry name" value="PAC"/>
    <property type="match status" value="1"/>
</dbReference>
<dbReference type="CDD" id="cd00130">
    <property type="entry name" value="PAS"/>
    <property type="match status" value="1"/>
</dbReference>
<dbReference type="InterPro" id="IPR043128">
    <property type="entry name" value="Rev_trsase/Diguanyl_cyclase"/>
</dbReference>
<keyword evidence="2" id="KW-0812">Transmembrane</keyword>
<dbReference type="Gene3D" id="3.20.20.450">
    <property type="entry name" value="EAL domain"/>
    <property type="match status" value="1"/>
</dbReference>
<dbReference type="PANTHER" id="PTHR44757">
    <property type="entry name" value="DIGUANYLATE CYCLASE DGCP"/>
    <property type="match status" value="1"/>
</dbReference>
<comment type="catalytic activity">
    <reaction evidence="1">
        <text>3',3'-c-di-GMP + H2O = 5'-phosphoguanylyl(3'-&gt;5')guanosine + H(+)</text>
        <dbReference type="Rhea" id="RHEA:24902"/>
        <dbReference type="ChEBI" id="CHEBI:15377"/>
        <dbReference type="ChEBI" id="CHEBI:15378"/>
        <dbReference type="ChEBI" id="CHEBI:58754"/>
        <dbReference type="ChEBI" id="CHEBI:58805"/>
        <dbReference type="EC" id="3.1.4.52"/>
    </reaction>
    <physiologicalReaction direction="left-to-right" evidence="1">
        <dbReference type="Rhea" id="RHEA:24903"/>
    </physiologicalReaction>
</comment>
<dbReference type="SUPFAM" id="SSF55073">
    <property type="entry name" value="Nucleotide cyclase"/>
    <property type="match status" value="1"/>
</dbReference>
<dbReference type="SMART" id="SM01080">
    <property type="entry name" value="CHASE2"/>
    <property type="match status" value="1"/>
</dbReference>
<feature type="domain" description="PAS" evidence="3">
    <location>
        <begin position="425"/>
        <end position="470"/>
    </location>
</feature>
<dbReference type="PANTHER" id="PTHR44757:SF2">
    <property type="entry name" value="BIOFILM ARCHITECTURE MAINTENANCE PROTEIN MBAA"/>
    <property type="match status" value="1"/>
</dbReference>
<dbReference type="SMART" id="SM00091">
    <property type="entry name" value="PAS"/>
    <property type="match status" value="1"/>
</dbReference>
<sequence length="978" mass="107597">MFPAVRSLPIVFVALVISWLLSLSTPYQRLALWLDDAQQGTVAREYFFKDSLVVDIDEESLRKLEPFLGVWPYKRDIFALVADYLGEAGVRSVAFDILLAERRAGDPALAQAAERNRNLVFAAAGLSYPLAISEAERQQLLAAAWTLPAALPREHWSAFSLPLPEFWQPSAVAAAGGEALTGAGPGIVSVWPDVDGTVRRIPLFHQAQESSLPTLALAALLASEPRPAADYLAATGELKLGRHVWPIDGNGRATLNYPRNPDSIRTAPFYVLALAAMGASGAQLDTDWLRGKVVFIGSSAIQADSVPTPRGLLPGAHVLALSYENLANDLFLKPAHWLANAGLLAVALFLPLGLLRRRAPSLAVIASGALTGLLLAYVSNLALLSVWQQQSSLLFALSAVILSGLLQLAMLTAVDARRRKDAEHQMRIAAAVFDASKEAIFVTDADRRVVSINPAFTEITGYQTSEVIGRYPRVLSSRRNELGTRQLMREALSQKGYWRGERYGRRKNGETYPQWLSISSVADAQGKVEKWIAIFSDISVPKAAEAQISFLAHFDPLTQLPNRNLLQDRLNLSVAAASRHQQNVILMFLDLDRFKNINDSLGHLIGDQLLKQLAQRLTVLLREGDSASRLGGDEFVLLLPNTDAEGAAHVAGRILQSVAQPFYIGHHELNVSASIGIAEYPENGSTLDDLSRCADSALYRAKHAGRNNYQFYTAEMHERACEVLSIENSLRHALERGEFLIHYQPQVDARTRQMVALEALIRWQHPVWGLVSPDQFISIAEESGQIREIGDWVLKEVLAQIRAWRAAGLPAVPVAVNLSLAQFRQNSLCDQLIDSLAASGVEPAMLELELTESIAMEDISFTVDSMDRMRALGIRFAIDDFGTGYSSLSHLKRFRADKIKIDQSFVRNLSIDNDDRAIVMAIINLAHNLGSRVVAEGVETPEQLEFLCANGCDEVQGYYFQRPVEAEKVALLFGRNFT</sequence>
<dbReference type="CDD" id="cd01949">
    <property type="entry name" value="GGDEF"/>
    <property type="match status" value="1"/>
</dbReference>
<evidence type="ECO:0000259" key="3">
    <source>
        <dbReference type="PROSITE" id="PS50112"/>
    </source>
</evidence>
<dbReference type="Pfam" id="PF00990">
    <property type="entry name" value="GGDEF"/>
    <property type="match status" value="1"/>
</dbReference>
<dbReference type="PROSITE" id="PS50112">
    <property type="entry name" value="PAS"/>
    <property type="match status" value="1"/>
</dbReference>
<keyword evidence="7" id="KW-1185">Reference proteome</keyword>